<evidence type="ECO:0000256" key="1">
    <source>
        <dbReference type="SAM" id="SignalP"/>
    </source>
</evidence>
<protein>
    <recommendedName>
        <fullName evidence="4">Secreted protein</fullName>
    </recommendedName>
</protein>
<keyword evidence="1" id="KW-0732">Signal</keyword>
<evidence type="ECO:0000313" key="3">
    <source>
        <dbReference type="Proteomes" id="UP000027222"/>
    </source>
</evidence>
<dbReference type="EMBL" id="KL142377">
    <property type="protein sequence ID" value="KDR77159.1"/>
    <property type="molecule type" value="Genomic_DNA"/>
</dbReference>
<accession>A0A067TB82</accession>
<keyword evidence="3" id="KW-1185">Reference proteome</keyword>
<feature type="signal peptide" evidence="1">
    <location>
        <begin position="1"/>
        <end position="21"/>
    </location>
</feature>
<feature type="chain" id="PRO_5001649302" description="Secreted protein" evidence="1">
    <location>
        <begin position="22"/>
        <end position="91"/>
    </location>
</feature>
<dbReference type="HOGENOM" id="CLU_2427160_0_0_1"/>
<evidence type="ECO:0008006" key="4">
    <source>
        <dbReference type="Google" id="ProtNLM"/>
    </source>
</evidence>
<gene>
    <name evidence="2" type="ORF">GALMADRAFT_433030</name>
</gene>
<evidence type="ECO:0000313" key="2">
    <source>
        <dbReference type="EMBL" id="KDR77159.1"/>
    </source>
</evidence>
<name>A0A067TB82_GALM3</name>
<dbReference type="Proteomes" id="UP000027222">
    <property type="component" value="Unassembled WGS sequence"/>
</dbReference>
<reference evidence="3" key="1">
    <citation type="journal article" date="2014" name="Proc. Natl. Acad. Sci. U.S.A.">
        <title>Extensive sampling of basidiomycete genomes demonstrates inadequacy of the white-rot/brown-rot paradigm for wood decay fungi.</title>
        <authorList>
            <person name="Riley R."/>
            <person name="Salamov A.A."/>
            <person name="Brown D.W."/>
            <person name="Nagy L.G."/>
            <person name="Floudas D."/>
            <person name="Held B.W."/>
            <person name="Levasseur A."/>
            <person name="Lombard V."/>
            <person name="Morin E."/>
            <person name="Otillar R."/>
            <person name="Lindquist E.A."/>
            <person name="Sun H."/>
            <person name="LaButti K.M."/>
            <person name="Schmutz J."/>
            <person name="Jabbour D."/>
            <person name="Luo H."/>
            <person name="Baker S.E."/>
            <person name="Pisabarro A.G."/>
            <person name="Walton J.D."/>
            <person name="Blanchette R.A."/>
            <person name="Henrissat B."/>
            <person name="Martin F."/>
            <person name="Cullen D."/>
            <person name="Hibbett D.S."/>
            <person name="Grigoriev I.V."/>
        </authorList>
    </citation>
    <scope>NUCLEOTIDE SEQUENCE [LARGE SCALE GENOMIC DNA]</scope>
    <source>
        <strain evidence="3">CBS 339.88</strain>
    </source>
</reference>
<proteinExistence type="predicted"/>
<organism evidence="2 3">
    <name type="scientific">Galerina marginata (strain CBS 339.88)</name>
    <dbReference type="NCBI Taxonomy" id="685588"/>
    <lineage>
        <taxon>Eukaryota</taxon>
        <taxon>Fungi</taxon>
        <taxon>Dikarya</taxon>
        <taxon>Basidiomycota</taxon>
        <taxon>Agaricomycotina</taxon>
        <taxon>Agaricomycetes</taxon>
        <taxon>Agaricomycetidae</taxon>
        <taxon>Agaricales</taxon>
        <taxon>Agaricineae</taxon>
        <taxon>Strophariaceae</taxon>
        <taxon>Galerina</taxon>
    </lineage>
</organism>
<sequence length="91" mass="10158">MPTGLFVLTLMSQLSLQNAMCASWFLSNLLKCCTPSLFATLLFTCVPRPSGQTVNWQPENEIESSWAHATCILPFFTHFSVPQWLDSDGTT</sequence>
<dbReference type="AlphaFoldDB" id="A0A067TB82"/>